<dbReference type="InterPro" id="IPR029045">
    <property type="entry name" value="ClpP/crotonase-like_dom_sf"/>
</dbReference>
<dbReference type="SUPFAM" id="SSF52096">
    <property type="entry name" value="ClpP/crotonase"/>
    <property type="match status" value="1"/>
</dbReference>
<dbReference type="Proteomes" id="UP000789405">
    <property type="component" value="Unassembled WGS sequence"/>
</dbReference>
<dbReference type="Gene3D" id="3.90.226.10">
    <property type="entry name" value="2-enoyl-CoA Hydratase, Chain A, domain 1"/>
    <property type="match status" value="1"/>
</dbReference>
<comment type="caution">
    <text evidence="2">The sequence shown here is derived from an EMBL/GenBank/DDBJ whole genome shotgun (WGS) entry which is preliminary data.</text>
</comment>
<accession>A0A9N9HP06</accession>
<sequence>LLSKPEPYFSGIIAVDMFITTLMATAIITLFYASCTLLQVISQQIKEIVKGSFIIQPTNSKNHGPNEVPDFNILPEKKQQIIIEYKGHKFNVVYKLQETDKNNNNNSLPPQPYYKVPDPMSSIYLLIINDSSPNTSLDVNAITEFINEVMCSYFKAKEKYYRRSRYKHNDGHWNRVQYLSDLNSLETVEPQEILLKKELDSFINDKDFYKRIGVLYRHLYYFNLKEIKNDNYMSAVFSSVPSNQIIVLEDVDTQSNILYKRDRIPNYFNFISEDVLKKKEDLSKYKELFSFISLSNFLGCLDRQILSEGTIIIMTTNHIEHLDPAWLASVSDGYARIYNEFITTQKINFRYANINESFLFDKNTASKMIDTLTSIIGGFYVFLDKAKEPPKSGFDFRPMNLIAELEPFRNKTYITLYGFTSDVQHLFYDLKDAHTMFSSDCFTTFIFYTGMTFYSVINNGEHKIKVLNDTIDQSNVNCKVTLIDGQQAFKVISEYANNSIYHSRDPGIRFNIALDPNSESFAAQVKIPDKLDITYTLKCNNTNEFNVKRKWNAITSRILLNKFNDSKTYFDNICNPIEGKNQPVSSKLQEGTKLFDSLVEQDQSVTIIRIVDESVGFFKIQDFGVVKIISEEISNTMLMNIIQGFKELANTSVVLDLSDNGGGYLSVVLFFSIFLFPNNYPTFDSDMRISKQMRLVITEQFKLKTLNNIFDVSGTINSKTHANFTNADDLFGNNVYTRGGVMKNYSNKYIASDSDLNVIRQYIQNLTTSLPWKPEDYIILTNGVCGSSYALIAKHVAEFNNVTTVAVSGIVSNLLLSYSSFTGGQTGLKLCSRE</sequence>
<dbReference type="Gene3D" id="3.40.50.300">
    <property type="entry name" value="P-loop containing nucleotide triphosphate hydrolases"/>
    <property type="match status" value="1"/>
</dbReference>
<dbReference type="PANTHER" id="PTHR37049">
    <property type="entry name" value="PEPTIDASE S41 FAMILY PROTEIN"/>
    <property type="match status" value="1"/>
</dbReference>
<evidence type="ECO:0000256" key="1">
    <source>
        <dbReference type="SAM" id="Phobius"/>
    </source>
</evidence>
<dbReference type="PANTHER" id="PTHR37049:SF4">
    <property type="entry name" value="RHODANESE DOMAIN-CONTAINING PROTEIN"/>
    <property type="match status" value="1"/>
</dbReference>
<keyword evidence="1" id="KW-0812">Transmembrane</keyword>
<proteinExistence type="predicted"/>
<keyword evidence="3" id="KW-1185">Reference proteome</keyword>
<evidence type="ECO:0000313" key="3">
    <source>
        <dbReference type="Proteomes" id="UP000789405"/>
    </source>
</evidence>
<feature type="transmembrane region" description="Helical" evidence="1">
    <location>
        <begin position="12"/>
        <end position="33"/>
    </location>
</feature>
<dbReference type="InterPro" id="IPR052766">
    <property type="entry name" value="S41A_metabolite_peptidase"/>
</dbReference>
<protein>
    <submittedName>
        <fullName evidence="2">13825_t:CDS:1</fullName>
    </submittedName>
</protein>
<dbReference type="EMBL" id="CAJVPY010008630">
    <property type="protein sequence ID" value="CAG8698659.1"/>
    <property type="molecule type" value="Genomic_DNA"/>
</dbReference>
<feature type="non-terminal residue" evidence="2">
    <location>
        <position position="834"/>
    </location>
</feature>
<keyword evidence="1" id="KW-0472">Membrane</keyword>
<dbReference type="AlphaFoldDB" id="A0A9N9HP06"/>
<dbReference type="OrthoDB" id="27214at2759"/>
<dbReference type="InterPro" id="IPR027417">
    <property type="entry name" value="P-loop_NTPase"/>
</dbReference>
<organism evidence="2 3">
    <name type="scientific">Dentiscutata erythropus</name>
    <dbReference type="NCBI Taxonomy" id="1348616"/>
    <lineage>
        <taxon>Eukaryota</taxon>
        <taxon>Fungi</taxon>
        <taxon>Fungi incertae sedis</taxon>
        <taxon>Mucoromycota</taxon>
        <taxon>Glomeromycotina</taxon>
        <taxon>Glomeromycetes</taxon>
        <taxon>Diversisporales</taxon>
        <taxon>Gigasporaceae</taxon>
        <taxon>Dentiscutata</taxon>
    </lineage>
</organism>
<keyword evidence="1" id="KW-1133">Transmembrane helix</keyword>
<reference evidence="2" key="1">
    <citation type="submission" date="2021-06" db="EMBL/GenBank/DDBJ databases">
        <authorList>
            <person name="Kallberg Y."/>
            <person name="Tangrot J."/>
            <person name="Rosling A."/>
        </authorList>
    </citation>
    <scope>NUCLEOTIDE SEQUENCE</scope>
    <source>
        <strain evidence="2">MA453B</strain>
    </source>
</reference>
<gene>
    <name evidence="2" type="ORF">DERYTH_LOCUS12844</name>
</gene>
<name>A0A9N9HP06_9GLOM</name>
<evidence type="ECO:0000313" key="2">
    <source>
        <dbReference type="EMBL" id="CAG8698659.1"/>
    </source>
</evidence>